<feature type="domain" description="Endonuclease/exonuclease/phosphatase" evidence="1">
    <location>
        <begin position="155"/>
        <end position="357"/>
    </location>
</feature>
<dbReference type="AlphaFoldDB" id="A0A7Y4H2Z7"/>
<dbReference type="Proteomes" id="UP000528734">
    <property type="component" value="Unassembled WGS sequence"/>
</dbReference>
<organism evidence="2 3">
    <name type="scientific">Bradyrhizobium archetypum</name>
    <dbReference type="NCBI Taxonomy" id="2721160"/>
    <lineage>
        <taxon>Bacteria</taxon>
        <taxon>Pseudomonadati</taxon>
        <taxon>Pseudomonadota</taxon>
        <taxon>Alphaproteobacteria</taxon>
        <taxon>Hyphomicrobiales</taxon>
        <taxon>Nitrobacteraceae</taxon>
        <taxon>Bradyrhizobium</taxon>
    </lineage>
</organism>
<dbReference type="SUPFAM" id="SSF56219">
    <property type="entry name" value="DNase I-like"/>
    <property type="match status" value="1"/>
</dbReference>
<keyword evidence="2" id="KW-0540">Nuclease</keyword>
<dbReference type="GO" id="GO:0004519">
    <property type="term" value="F:endonuclease activity"/>
    <property type="evidence" value="ECO:0007669"/>
    <property type="project" value="UniProtKB-KW"/>
</dbReference>
<comment type="caution">
    <text evidence="2">The sequence shown here is derived from an EMBL/GenBank/DDBJ whole genome shotgun (WGS) entry which is preliminary data.</text>
</comment>
<sequence length="366" mass="40432">MSLRIATFNVENLFTRPLAMDHDQAPGGQAAIDDHAELNRIISKTVYDASDKARLIALDEVYGFSALNPPQNSLVQLNKVRGHLYSRSRAGVVTVVANGRADWTGWFFLLSTDITWEATFNTGRVIAEVNADIQVCIEVENRPTLVRFNEQVLGAKFSRAYPHVMVLDGNDERGIDVGIMSRFPIHSIRSHVDDRNGNGERTFSRDCPEYLIELPGGGELLVLPNHFKSKRGGNSPSVQARRKAQADRAHAIAKDALAATPLVLIAGDLNDTPNTPLFTSLWQDGFVDVSDHPSYPTDRPGTFDTGTAANKIDYLIMSSGLREKLTGTGIERRGSYHPHTWVPFDTVTKPADEASDHHLVWGDYSI</sequence>
<dbReference type="PANTHER" id="PTHR42834:SF1">
    <property type="entry name" value="ENDONUCLEASE_EXONUCLEASE_PHOSPHATASE FAMILY PROTEIN (AFU_ORTHOLOGUE AFUA_3G09210)"/>
    <property type="match status" value="1"/>
</dbReference>
<evidence type="ECO:0000259" key="1">
    <source>
        <dbReference type="Pfam" id="PF03372"/>
    </source>
</evidence>
<name>A0A7Y4H2Z7_9BRAD</name>
<keyword evidence="2" id="KW-0378">Hydrolase</keyword>
<proteinExistence type="predicted"/>
<protein>
    <submittedName>
        <fullName evidence="2">Endonuclease/exonuclease/phosphatase family protein</fullName>
    </submittedName>
</protein>
<dbReference type="EMBL" id="JAAVLW010000003">
    <property type="protein sequence ID" value="NOJ46342.1"/>
    <property type="molecule type" value="Genomic_DNA"/>
</dbReference>
<dbReference type="PANTHER" id="PTHR42834">
    <property type="entry name" value="ENDONUCLEASE/EXONUCLEASE/PHOSPHATASE FAMILY PROTEIN (AFU_ORTHOLOGUE AFUA_3G09210)"/>
    <property type="match status" value="1"/>
</dbReference>
<evidence type="ECO:0000313" key="2">
    <source>
        <dbReference type="EMBL" id="NOJ46342.1"/>
    </source>
</evidence>
<dbReference type="InterPro" id="IPR036691">
    <property type="entry name" value="Endo/exonu/phosph_ase_sf"/>
</dbReference>
<accession>A0A7Y4H2Z7</accession>
<reference evidence="2 3" key="1">
    <citation type="submission" date="2020-03" db="EMBL/GenBank/DDBJ databases">
        <title>Bradyrhizobium diversity isolated from nodules of Muelleranthus trifoliolatus.</title>
        <authorList>
            <person name="Klepa M."/>
            <person name="Helene L."/>
            <person name="Hungria M."/>
        </authorList>
    </citation>
    <scope>NUCLEOTIDE SEQUENCE [LARGE SCALE GENOMIC DNA]</scope>
    <source>
        <strain evidence="2 3">WSM 1744</strain>
    </source>
</reference>
<keyword evidence="2" id="KW-0269">Exonuclease</keyword>
<evidence type="ECO:0000313" key="3">
    <source>
        <dbReference type="Proteomes" id="UP000528734"/>
    </source>
</evidence>
<keyword evidence="2" id="KW-0255">Endonuclease</keyword>
<dbReference type="Pfam" id="PF03372">
    <property type="entry name" value="Exo_endo_phos"/>
    <property type="match status" value="1"/>
</dbReference>
<gene>
    <name evidence="2" type="ORF">HCN50_08815</name>
</gene>
<dbReference type="GO" id="GO:0004527">
    <property type="term" value="F:exonuclease activity"/>
    <property type="evidence" value="ECO:0007669"/>
    <property type="project" value="UniProtKB-KW"/>
</dbReference>
<dbReference type="Gene3D" id="3.60.10.10">
    <property type="entry name" value="Endonuclease/exonuclease/phosphatase"/>
    <property type="match status" value="1"/>
</dbReference>
<keyword evidence="3" id="KW-1185">Reference proteome</keyword>
<dbReference type="InterPro" id="IPR005135">
    <property type="entry name" value="Endo/exonuclease/phosphatase"/>
</dbReference>
<dbReference type="RefSeq" id="WP_171709254.1">
    <property type="nucleotide sequence ID" value="NZ_JAAVLW010000003.1"/>
</dbReference>